<dbReference type="SUPFAM" id="SSF82708">
    <property type="entry name" value="R3H domain"/>
    <property type="match status" value="1"/>
</dbReference>
<reference evidence="2 3" key="1">
    <citation type="journal article" date="2007" name="Nat. Biotechnol.">
        <title>Genome sequence of the lignocellulose-bioconverting and xylose-fermenting yeast Pichia stipitis.</title>
        <authorList>
            <person name="Jeffries T.W."/>
            <person name="Grigoriev I.V."/>
            <person name="Grimwood J."/>
            <person name="Laplaza J.M."/>
            <person name="Aerts A."/>
            <person name="Salamov A."/>
            <person name="Schmutz J."/>
            <person name="Lindquist E."/>
            <person name="Dehal P."/>
            <person name="Shapiro H."/>
            <person name="Jin Y.S."/>
            <person name="Passoth V."/>
            <person name="Richardson P.M."/>
        </authorList>
    </citation>
    <scope>NUCLEOTIDE SEQUENCE [LARGE SCALE GENOMIC DNA]</scope>
    <source>
        <strain evidence="3">ATCC 58785 / CBS 6054 / NBRC 10063 / NRRL Y-11545</strain>
    </source>
</reference>
<dbReference type="eggNOG" id="KOG2953">
    <property type="taxonomic scope" value="Eukaryota"/>
</dbReference>
<dbReference type="GeneID" id="4841037"/>
<dbReference type="GO" id="GO:0003676">
    <property type="term" value="F:nucleic acid binding"/>
    <property type="evidence" value="ECO:0007669"/>
    <property type="project" value="InterPro"/>
</dbReference>
<evidence type="ECO:0000256" key="1">
    <source>
        <dbReference type="SAM" id="MobiDB-lite"/>
    </source>
</evidence>
<gene>
    <name evidence="2" type="ORF">PICST_68421</name>
</gene>
<dbReference type="STRING" id="322104.A3LZR5"/>
<keyword evidence="3" id="KW-1185">Reference proteome</keyword>
<dbReference type="EMBL" id="CP000502">
    <property type="protein sequence ID" value="ABN68589.2"/>
    <property type="molecule type" value="Genomic_DNA"/>
</dbReference>
<dbReference type="Proteomes" id="UP000002258">
    <property type="component" value="Chromosome 8"/>
</dbReference>
<dbReference type="RefSeq" id="XP_001386618.2">
    <property type="nucleotide sequence ID" value="XM_001386581.1"/>
</dbReference>
<protein>
    <submittedName>
        <fullName evidence="2">Uncharacterized protein</fullName>
    </submittedName>
</protein>
<dbReference type="AlphaFoldDB" id="A3LZR5"/>
<feature type="region of interest" description="Disordered" evidence="1">
    <location>
        <begin position="1"/>
        <end position="25"/>
    </location>
</feature>
<dbReference type="Gene3D" id="3.30.1370.50">
    <property type="entry name" value="R3H-like domain"/>
    <property type="match status" value="1"/>
</dbReference>
<dbReference type="OrthoDB" id="278430at2759"/>
<evidence type="ECO:0000313" key="3">
    <source>
        <dbReference type="Proteomes" id="UP000002258"/>
    </source>
</evidence>
<dbReference type="InParanoid" id="A3LZR5"/>
<feature type="compositionally biased region" description="Polar residues" evidence="1">
    <location>
        <begin position="176"/>
        <end position="194"/>
    </location>
</feature>
<name>A3LZR5_PICST</name>
<feature type="compositionally biased region" description="Polar residues" evidence="1">
    <location>
        <begin position="222"/>
        <end position="246"/>
    </location>
</feature>
<organism evidence="2 3">
    <name type="scientific">Scheffersomyces stipitis (strain ATCC 58785 / CBS 6054 / NBRC 10063 / NRRL Y-11545)</name>
    <name type="common">Yeast</name>
    <name type="synonym">Pichia stipitis</name>
    <dbReference type="NCBI Taxonomy" id="322104"/>
    <lineage>
        <taxon>Eukaryota</taxon>
        <taxon>Fungi</taxon>
        <taxon>Dikarya</taxon>
        <taxon>Ascomycota</taxon>
        <taxon>Saccharomycotina</taxon>
        <taxon>Pichiomycetes</taxon>
        <taxon>Debaryomycetaceae</taxon>
        <taxon>Scheffersomyces</taxon>
    </lineage>
</organism>
<dbReference type="KEGG" id="pic:PICST_68421"/>
<feature type="compositionally biased region" description="Polar residues" evidence="1">
    <location>
        <begin position="84"/>
        <end position="94"/>
    </location>
</feature>
<accession>A3LZR5</accession>
<dbReference type="InterPro" id="IPR036867">
    <property type="entry name" value="R3H_dom_sf"/>
</dbReference>
<feature type="region of interest" description="Disordered" evidence="1">
    <location>
        <begin position="464"/>
        <end position="487"/>
    </location>
</feature>
<feature type="region of interest" description="Disordered" evidence="1">
    <location>
        <begin position="58"/>
        <end position="94"/>
    </location>
</feature>
<dbReference type="HOGENOM" id="CLU_676137_0_0_1"/>
<feature type="region of interest" description="Disordered" evidence="1">
    <location>
        <begin position="157"/>
        <end position="253"/>
    </location>
</feature>
<sequence>MTSNFQRIPARPSRGDSTNKDVPPPSIVTAVAKQQDRLYLLRLEKDLIAFINALNNSVSNESEPEPEAELKASSVPETGAESAPNPQIRKTTATDPEYTIKAHFLRNSYYRLLSHQLCHYYRLGHWNNTSNEIVVTRRDGVNYVEFGELLAKDSDNRSFRKVSEISQRQLHHGQDQEGSSTTAGVEGESSNTEASGPIKPKVLIKKNDSVKNETPTPIDEASSLQTTPVPVDSNVSTPSEVSISDSSKMESERASKEALYNKIREQIFQGGQDDEDEDEADIEEDERAETEYHTINNYNNNNNVNVNFNKYSNNDIDEYQQDVYGNYNNSGSGGYGNTSSDVNPGFMPYNPMGMSIQMPINYSAQPFNAANGFYPPPSHPGRVGPIPPSRGSVPIGYPPNFYGAPMMSPQGYYGYGAMPLTAPPYDKDTERRLLNNPYIIIPDDNILKNKSKKYKKPYYKNNQYYGDGYNGNNNNGNIGSSSNDGSR</sequence>
<dbReference type="OMA" id="ALYMKLR"/>
<evidence type="ECO:0000313" key="2">
    <source>
        <dbReference type="EMBL" id="ABN68589.2"/>
    </source>
</evidence>
<proteinExistence type="predicted"/>
<dbReference type="CDD" id="cd02642">
    <property type="entry name" value="R3H_encore_like"/>
    <property type="match status" value="1"/>
</dbReference>